<evidence type="ECO:0000313" key="3">
    <source>
        <dbReference type="Proteomes" id="UP000298138"/>
    </source>
</evidence>
<evidence type="ECO:0000313" key="2">
    <source>
        <dbReference type="EMBL" id="TGZ78856.1"/>
    </source>
</evidence>
<keyword evidence="3" id="KW-1185">Reference proteome</keyword>
<dbReference type="Proteomes" id="UP000298138">
    <property type="component" value="Unassembled WGS sequence"/>
</dbReference>
<name>A0A4S2MNV7_9PEZI</name>
<sequence length="85" mass="9579">MKDSARGLGVVLFFLFVFAKLESGFTDSGSRDSEINGVFGVSNVLFFLRIGRAPCCRLDWDLVKVTSDGHEGIRMFLFLFFCCLR</sequence>
<dbReference type="InParanoid" id="A0A4S2MNV7"/>
<feature type="signal peptide" evidence="1">
    <location>
        <begin position="1"/>
        <end position="23"/>
    </location>
</feature>
<feature type="chain" id="PRO_5020820771" description="Secreted protein" evidence="1">
    <location>
        <begin position="24"/>
        <end position="85"/>
    </location>
</feature>
<protein>
    <recommendedName>
        <fullName evidence="4">Secreted protein</fullName>
    </recommendedName>
</protein>
<organism evidence="2 3">
    <name type="scientific">Ascodesmis nigricans</name>
    <dbReference type="NCBI Taxonomy" id="341454"/>
    <lineage>
        <taxon>Eukaryota</taxon>
        <taxon>Fungi</taxon>
        <taxon>Dikarya</taxon>
        <taxon>Ascomycota</taxon>
        <taxon>Pezizomycotina</taxon>
        <taxon>Pezizomycetes</taxon>
        <taxon>Pezizales</taxon>
        <taxon>Ascodesmidaceae</taxon>
        <taxon>Ascodesmis</taxon>
    </lineage>
</organism>
<reference evidence="2 3" key="1">
    <citation type="submission" date="2019-04" db="EMBL/GenBank/DDBJ databases">
        <title>Comparative genomics and transcriptomics to analyze fruiting body development in filamentous ascomycetes.</title>
        <authorList>
            <consortium name="DOE Joint Genome Institute"/>
            <person name="Lutkenhaus R."/>
            <person name="Traeger S."/>
            <person name="Breuer J."/>
            <person name="Kuo A."/>
            <person name="Lipzen A."/>
            <person name="Pangilinan J."/>
            <person name="Dilworth D."/>
            <person name="Sandor L."/>
            <person name="Poggeler S."/>
            <person name="Barry K."/>
            <person name="Grigoriev I.V."/>
            <person name="Nowrousian M."/>
        </authorList>
    </citation>
    <scope>NUCLEOTIDE SEQUENCE [LARGE SCALE GENOMIC DNA]</scope>
    <source>
        <strain evidence="2 3">CBS 389.68</strain>
    </source>
</reference>
<evidence type="ECO:0000256" key="1">
    <source>
        <dbReference type="SAM" id="SignalP"/>
    </source>
</evidence>
<dbReference type="EMBL" id="ML220137">
    <property type="protein sequence ID" value="TGZ78856.1"/>
    <property type="molecule type" value="Genomic_DNA"/>
</dbReference>
<dbReference type="AlphaFoldDB" id="A0A4S2MNV7"/>
<proteinExistence type="predicted"/>
<gene>
    <name evidence="2" type="ORF">EX30DRAFT_128697</name>
</gene>
<keyword evidence="1" id="KW-0732">Signal</keyword>
<accession>A0A4S2MNV7</accession>
<evidence type="ECO:0008006" key="4">
    <source>
        <dbReference type="Google" id="ProtNLM"/>
    </source>
</evidence>